<sequence>MASSANLQQNPNPAPPSLSAGDHEMRDYYASQDASRPPLQQEPYLTPYLGLRARLSQTWINRWTILLLLVLIRTLFAIASLDDNLGQARKQALSACTSVENVGSAMASMPYYMSQGVNELSAAGIEKAINGLMQMLILSITGIEEIVVFIINLLTSTYVCLITLAVGGSLQVAISIAEDVGSFLNSTVKDVGKDLGGAATDFQSAMNGFLADLDKVASVLSGKKLTPPTINLTGEITKLDGLQLPTDYDADLQKLNSSIPTFAQVNNFTNNAIKLPFEEVKKLLNESLPKYTMNRSLFPVPDKQQLSFCSDNDGISDFFDDLVNIERLAKKIFLVVLIILAVLAMIPMAYRELRRWRFMKERAKLIKSDCDPMDAVYLVSRPYTSSAGLKLASPFKSSRRRALVRWSVAYATTVPALFVLSLAIAGLLGCLCQYILLRAIEKDVPALENQVVGFADKVINQLNNASQQWATGTNGIINDTNTKINDDVFGWVNTTTGAVNNTLNVFVDGMIDVLNVTFGGTILYTPILDVLNCLVILKIEGIEKGLTWISDNAHIDFPLLPNDTFSLGTLQKVSGSEADILNTGTNGGAATDIADAVYHVTNMIAKAIRQEAIISTCVLLIWVFIALIGIGRACFLIFKGGDSGTYVNTRATDRGPPPAEDRRELDEFFASGGLPRVPTYEQATRHSITEPGDHSANKYNGQAYTLTPHPVPILEVHSATSPSLSSGFSPQPEKLGNVNGQNVDAAIRRPTHIRSSSHGDYGLTSPTSPPYPTHNGFLSTTPRPIADEKPFNPFADPIR</sequence>
<evidence type="ECO:0000256" key="1">
    <source>
        <dbReference type="ARBA" id="ARBA00002512"/>
    </source>
</evidence>
<evidence type="ECO:0000256" key="5">
    <source>
        <dbReference type="ARBA" id="ARBA00022692"/>
    </source>
</evidence>
<keyword evidence="4 10" id="KW-1003">Cell membrane</keyword>
<comment type="function">
    <text evidence="1 10">Involved in cell fusion during mating by stabilizing the plasma membrane fusion event.</text>
</comment>
<organism evidence="12 13">
    <name type="scientific">Oleoguttula mirabilis</name>
    <dbReference type="NCBI Taxonomy" id="1507867"/>
    <lineage>
        <taxon>Eukaryota</taxon>
        <taxon>Fungi</taxon>
        <taxon>Dikarya</taxon>
        <taxon>Ascomycota</taxon>
        <taxon>Pezizomycotina</taxon>
        <taxon>Dothideomycetes</taxon>
        <taxon>Dothideomycetidae</taxon>
        <taxon>Mycosphaerellales</taxon>
        <taxon>Teratosphaeriaceae</taxon>
        <taxon>Oleoguttula</taxon>
    </lineage>
</organism>
<evidence type="ECO:0000256" key="7">
    <source>
        <dbReference type="ARBA" id="ARBA00022989"/>
    </source>
</evidence>
<keyword evidence="8 10" id="KW-0472">Membrane</keyword>
<keyword evidence="5 10" id="KW-0812">Transmembrane</keyword>
<evidence type="ECO:0000256" key="11">
    <source>
        <dbReference type="SAM" id="MobiDB-lite"/>
    </source>
</evidence>
<dbReference type="PANTHER" id="PTHR31030">
    <property type="entry name" value="PLASMA MEMBRANE FUSION PROTEIN PRM1"/>
    <property type="match status" value="1"/>
</dbReference>
<feature type="region of interest" description="Disordered" evidence="11">
    <location>
        <begin position="779"/>
        <end position="799"/>
    </location>
</feature>
<feature type="transmembrane region" description="Helical" evidence="10">
    <location>
        <begin position="332"/>
        <end position="350"/>
    </location>
</feature>
<evidence type="ECO:0000256" key="2">
    <source>
        <dbReference type="ARBA" id="ARBA00004651"/>
    </source>
</evidence>
<dbReference type="PANTHER" id="PTHR31030:SF1">
    <property type="entry name" value="PLASMA MEMBRANE FUSION PROTEIN PRM1"/>
    <property type="match status" value="1"/>
</dbReference>
<dbReference type="GO" id="GO:0032220">
    <property type="term" value="P:plasma membrane fusion involved in cytogamy"/>
    <property type="evidence" value="ECO:0007669"/>
    <property type="project" value="TreeGrafter"/>
</dbReference>
<proteinExistence type="inferred from homology"/>
<evidence type="ECO:0000256" key="9">
    <source>
        <dbReference type="ARBA" id="ARBA00023180"/>
    </source>
</evidence>
<evidence type="ECO:0000256" key="10">
    <source>
        <dbReference type="RuleBase" id="RU366035"/>
    </source>
</evidence>
<evidence type="ECO:0000313" key="12">
    <source>
        <dbReference type="EMBL" id="KAK4547978.1"/>
    </source>
</evidence>
<accession>A0AAV9JR47</accession>
<feature type="transmembrane region" description="Helical" evidence="10">
    <location>
        <begin position="416"/>
        <end position="437"/>
    </location>
</feature>
<feature type="transmembrane region" description="Helical" evidence="10">
    <location>
        <begin position="612"/>
        <end position="638"/>
    </location>
</feature>
<feature type="compositionally biased region" description="Low complexity" evidence="11">
    <location>
        <begin position="1"/>
        <end position="11"/>
    </location>
</feature>
<dbReference type="AlphaFoldDB" id="A0AAV9JR47"/>
<evidence type="ECO:0000313" key="13">
    <source>
        <dbReference type="Proteomes" id="UP001324427"/>
    </source>
</evidence>
<comment type="similarity">
    <text evidence="3 10">Belongs to the PRM1 family.</text>
</comment>
<evidence type="ECO:0000256" key="4">
    <source>
        <dbReference type="ARBA" id="ARBA00022475"/>
    </source>
</evidence>
<keyword evidence="13" id="KW-1185">Reference proteome</keyword>
<feature type="transmembrane region" description="Helical" evidence="10">
    <location>
        <begin position="146"/>
        <end position="166"/>
    </location>
</feature>
<name>A0AAV9JR47_9PEZI</name>
<feature type="region of interest" description="Disordered" evidence="11">
    <location>
        <begin position="1"/>
        <end position="24"/>
    </location>
</feature>
<comment type="caution">
    <text evidence="12">The sequence shown here is derived from an EMBL/GenBank/DDBJ whole genome shotgun (WGS) entry which is preliminary data.</text>
</comment>
<evidence type="ECO:0000256" key="6">
    <source>
        <dbReference type="ARBA" id="ARBA00022971"/>
    </source>
</evidence>
<dbReference type="GO" id="GO:0005886">
    <property type="term" value="C:plasma membrane"/>
    <property type="evidence" value="ECO:0007669"/>
    <property type="project" value="UniProtKB-SubCell"/>
</dbReference>
<evidence type="ECO:0000256" key="3">
    <source>
        <dbReference type="ARBA" id="ARBA00010780"/>
    </source>
</evidence>
<feature type="transmembrane region" description="Helical" evidence="10">
    <location>
        <begin position="63"/>
        <end position="81"/>
    </location>
</feature>
<reference evidence="12 13" key="1">
    <citation type="submission" date="2021-11" db="EMBL/GenBank/DDBJ databases">
        <title>Black yeast isolated from Biological Soil Crust.</title>
        <authorList>
            <person name="Kurbessoian T."/>
        </authorList>
    </citation>
    <scope>NUCLEOTIDE SEQUENCE [LARGE SCALE GENOMIC DNA]</scope>
    <source>
        <strain evidence="12 13">CCFEE 5522</strain>
    </source>
</reference>
<comment type="subcellular location">
    <subcellularLocation>
        <location evidence="2 10">Cell membrane</location>
        <topology evidence="2 10">Multi-pass membrane protein</topology>
    </subcellularLocation>
</comment>
<keyword evidence="9" id="KW-0325">Glycoprotein</keyword>
<gene>
    <name evidence="12" type="ORF">LTR36_010698</name>
</gene>
<evidence type="ECO:0000256" key="8">
    <source>
        <dbReference type="ARBA" id="ARBA00023136"/>
    </source>
</evidence>
<dbReference type="InterPro" id="IPR026777">
    <property type="entry name" value="PRM1"/>
</dbReference>
<protein>
    <recommendedName>
        <fullName evidence="10">Plasma membrane fusion protein PRM1</fullName>
    </recommendedName>
</protein>
<dbReference type="GO" id="GO:0043332">
    <property type="term" value="C:mating projection tip"/>
    <property type="evidence" value="ECO:0007669"/>
    <property type="project" value="UniProtKB-UniRule"/>
</dbReference>
<keyword evidence="7 10" id="KW-1133">Transmembrane helix</keyword>
<keyword evidence="6 10" id="KW-0184">Conjugation</keyword>
<dbReference type="Proteomes" id="UP001324427">
    <property type="component" value="Unassembled WGS sequence"/>
</dbReference>
<dbReference type="EMBL" id="JAVFHQ010000009">
    <property type="protein sequence ID" value="KAK4547978.1"/>
    <property type="molecule type" value="Genomic_DNA"/>
</dbReference>